<keyword evidence="3" id="KW-1185">Reference proteome</keyword>
<dbReference type="InterPro" id="IPR001584">
    <property type="entry name" value="Integrase_cat-core"/>
</dbReference>
<name>K7A591_9ALTE</name>
<dbReference type="AlphaFoldDB" id="K7A591"/>
<feature type="domain" description="Integrase catalytic" evidence="1">
    <location>
        <begin position="3"/>
        <end position="36"/>
    </location>
</feature>
<dbReference type="RefSeq" id="WP_007635062.1">
    <property type="nucleotide sequence ID" value="NC_020514.1"/>
</dbReference>
<dbReference type="KEGG" id="gps:C427_0443"/>
<gene>
    <name evidence="2" type="ORF">C427_0443</name>
</gene>
<dbReference type="eggNOG" id="COG2801">
    <property type="taxonomic scope" value="Bacteria"/>
</dbReference>
<protein>
    <submittedName>
        <fullName evidence="2">ISPsy26, transposase orfB</fullName>
    </submittedName>
</protein>
<reference evidence="2 3" key="1">
    <citation type="journal article" date="2013" name="Genome Announc.">
        <title>Complete Genome Sequence of Glaciecola psychrophila Strain 170T.</title>
        <authorList>
            <person name="Yin J."/>
            <person name="Chen J."/>
            <person name="Liu G."/>
            <person name="Yu Y."/>
            <person name="Song L."/>
            <person name="Wang X."/>
            <person name="Qu X."/>
        </authorList>
    </citation>
    <scope>NUCLEOTIDE SEQUENCE [LARGE SCALE GENOMIC DNA]</scope>
    <source>
        <strain evidence="2 3">170</strain>
    </source>
</reference>
<dbReference type="InterPro" id="IPR012337">
    <property type="entry name" value="RNaseH-like_sf"/>
</dbReference>
<evidence type="ECO:0000259" key="1">
    <source>
        <dbReference type="Pfam" id="PF00665"/>
    </source>
</evidence>
<dbReference type="STRING" id="1129794.C427_0443"/>
<dbReference type="PATRIC" id="fig|1129794.4.peg.437"/>
<evidence type="ECO:0000313" key="2">
    <source>
        <dbReference type="EMBL" id="AGH42553.1"/>
    </source>
</evidence>
<dbReference type="Proteomes" id="UP000011864">
    <property type="component" value="Chromosome"/>
</dbReference>
<dbReference type="EMBL" id="CP003837">
    <property type="protein sequence ID" value="AGH42553.1"/>
    <property type="molecule type" value="Genomic_DNA"/>
</dbReference>
<organism evidence="2 3">
    <name type="scientific">Paraglaciecola psychrophila 170</name>
    <dbReference type="NCBI Taxonomy" id="1129794"/>
    <lineage>
        <taxon>Bacteria</taxon>
        <taxon>Pseudomonadati</taxon>
        <taxon>Pseudomonadota</taxon>
        <taxon>Gammaproteobacteria</taxon>
        <taxon>Alteromonadales</taxon>
        <taxon>Alteromonadaceae</taxon>
        <taxon>Paraglaciecola</taxon>
    </lineage>
</organism>
<proteinExistence type="predicted"/>
<dbReference type="Pfam" id="PF00665">
    <property type="entry name" value="rve"/>
    <property type="match status" value="1"/>
</dbReference>
<evidence type="ECO:0000313" key="3">
    <source>
        <dbReference type="Proteomes" id="UP000011864"/>
    </source>
</evidence>
<accession>K7A591</accession>
<dbReference type="HOGENOM" id="CLU_3186873_0_0_6"/>
<dbReference type="SUPFAM" id="SSF53098">
    <property type="entry name" value="Ribonuclease H-like"/>
    <property type="match status" value="1"/>
</dbReference>
<sequence>MRADTAWVGDITCIKTYEGWLYLAIVLDLFSRWLVNAPDYDIRYCD</sequence>
<dbReference type="GO" id="GO:0015074">
    <property type="term" value="P:DNA integration"/>
    <property type="evidence" value="ECO:0007669"/>
    <property type="project" value="InterPro"/>
</dbReference>